<evidence type="ECO:0000313" key="3">
    <source>
        <dbReference type="Proteomes" id="UP001172083"/>
    </source>
</evidence>
<sequence length="253" mass="27809">MTRNLRIYLLSGLAMLALFSCSDDDDAKPADSLEDVRLSFADETEIVEVPTALKNSSNIYAQQAAGYIQQINGMGAYTANFLPPTNAVKTNTPVTASNGRVARTNKEYLVYTWEDGGYGITYQISESGDNYVFEIFYKLGATADYLKFVHAEESKSGKSGSMKIFNIFAEGDESTILVNYTWNTAADGTVSFVADFVDTAFRYEVVVKSDGSGEVKYLIDGELSYHMTWTVSGDGTWKFYESGSITSEGSWTA</sequence>
<gene>
    <name evidence="2" type="ORF">QQ020_21135</name>
</gene>
<evidence type="ECO:0000313" key="2">
    <source>
        <dbReference type="EMBL" id="MDN5214598.1"/>
    </source>
</evidence>
<dbReference type="PROSITE" id="PS51257">
    <property type="entry name" value="PROKAR_LIPOPROTEIN"/>
    <property type="match status" value="1"/>
</dbReference>
<keyword evidence="3" id="KW-1185">Reference proteome</keyword>
<name>A0ABT8LA98_9BACT</name>
<accession>A0ABT8LA98</accession>
<feature type="signal peptide" evidence="1">
    <location>
        <begin position="1"/>
        <end position="22"/>
    </location>
</feature>
<comment type="caution">
    <text evidence="2">The sequence shown here is derived from an EMBL/GenBank/DDBJ whole genome shotgun (WGS) entry which is preliminary data.</text>
</comment>
<feature type="chain" id="PRO_5045644760" description="Lipoprotein" evidence="1">
    <location>
        <begin position="23"/>
        <end position="253"/>
    </location>
</feature>
<protein>
    <recommendedName>
        <fullName evidence="4">Lipoprotein</fullName>
    </recommendedName>
</protein>
<dbReference type="RefSeq" id="WP_346759937.1">
    <property type="nucleotide sequence ID" value="NZ_JAUJEB010000005.1"/>
</dbReference>
<dbReference type="EMBL" id="JAUJEB010000005">
    <property type="protein sequence ID" value="MDN5214598.1"/>
    <property type="molecule type" value="Genomic_DNA"/>
</dbReference>
<dbReference type="Proteomes" id="UP001172083">
    <property type="component" value="Unassembled WGS sequence"/>
</dbReference>
<organism evidence="2 3">
    <name type="scientific">Agaribacillus aureus</name>
    <dbReference type="NCBI Taxonomy" id="3051825"/>
    <lineage>
        <taxon>Bacteria</taxon>
        <taxon>Pseudomonadati</taxon>
        <taxon>Bacteroidota</taxon>
        <taxon>Cytophagia</taxon>
        <taxon>Cytophagales</taxon>
        <taxon>Splendidivirgaceae</taxon>
        <taxon>Agaribacillus</taxon>
    </lineage>
</organism>
<evidence type="ECO:0008006" key="4">
    <source>
        <dbReference type="Google" id="ProtNLM"/>
    </source>
</evidence>
<evidence type="ECO:0000256" key="1">
    <source>
        <dbReference type="SAM" id="SignalP"/>
    </source>
</evidence>
<reference evidence="2" key="1">
    <citation type="submission" date="2023-06" db="EMBL/GenBank/DDBJ databases">
        <title>Genomic of Agaribacillus aureum.</title>
        <authorList>
            <person name="Wang G."/>
        </authorList>
    </citation>
    <scope>NUCLEOTIDE SEQUENCE</scope>
    <source>
        <strain evidence="2">BMA12</strain>
    </source>
</reference>
<proteinExistence type="predicted"/>
<keyword evidence="1" id="KW-0732">Signal</keyword>